<dbReference type="AlphaFoldDB" id="A0A927F4W9"/>
<comment type="caution">
    <text evidence="1">The sequence shown here is derived from an EMBL/GenBank/DDBJ whole genome shotgun (WGS) entry which is preliminary data.</text>
</comment>
<organism evidence="1 2">
    <name type="scientific">Streptomyces chumphonensis</name>
    <dbReference type="NCBI Taxonomy" id="1214925"/>
    <lineage>
        <taxon>Bacteria</taxon>
        <taxon>Bacillati</taxon>
        <taxon>Actinomycetota</taxon>
        <taxon>Actinomycetes</taxon>
        <taxon>Kitasatosporales</taxon>
        <taxon>Streptomycetaceae</taxon>
        <taxon>Streptomyces</taxon>
    </lineage>
</organism>
<proteinExistence type="predicted"/>
<dbReference type="EMBL" id="JACXYU010000021">
    <property type="protein sequence ID" value="MBD3934842.1"/>
    <property type="molecule type" value="Genomic_DNA"/>
</dbReference>
<reference evidence="1" key="1">
    <citation type="submission" date="2020-09" db="EMBL/GenBank/DDBJ databases">
        <title>Secondary metabolite and genome analysis of marine Streptomyces chumphonensis KK1-2T.</title>
        <authorList>
            <person name="Phongsopitanun W."/>
            <person name="Kanchanasin P."/>
            <person name="Pittayakhajonwut P."/>
            <person name="Suwanborirux K."/>
            <person name="Tanasupawat S."/>
        </authorList>
    </citation>
    <scope>NUCLEOTIDE SEQUENCE</scope>
    <source>
        <strain evidence="1">KK1-2</strain>
    </source>
</reference>
<protein>
    <submittedName>
        <fullName evidence="1">Uncharacterized protein</fullName>
    </submittedName>
</protein>
<accession>A0A927F4W9</accession>
<name>A0A927F4W9_9ACTN</name>
<sequence length="70" mass="8250">MARKRTRAQNQAQHWEQRQVLAREDGPQAVASVWFDAARMVAKQRALGGEMEVWEELAKALRDFYQRYSQ</sequence>
<gene>
    <name evidence="1" type="ORF">IF129_25180</name>
</gene>
<evidence type="ECO:0000313" key="1">
    <source>
        <dbReference type="EMBL" id="MBD3934842.1"/>
    </source>
</evidence>
<keyword evidence="2" id="KW-1185">Reference proteome</keyword>
<dbReference type="Proteomes" id="UP000632289">
    <property type="component" value="Unassembled WGS sequence"/>
</dbReference>
<evidence type="ECO:0000313" key="2">
    <source>
        <dbReference type="Proteomes" id="UP000632289"/>
    </source>
</evidence>
<dbReference type="RefSeq" id="WP_191212140.1">
    <property type="nucleotide sequence ID" value="NZ_BAABKL010000005.1"/>
</dbReference>